<dbReference type="EMBL" id="NFZX01000007">
    <property type="protein sequence ID" value="RFA36202.1"/>
    <property type="molecule type" value="Genomic_DNA"/>
</dbReference>
<accession>A0A3E0WT91</accession>
<dbReference type="Proteomes" id="UP000256488">
    <property type="component" value="Unassembled WGS sequence"/>
</dbReference>
<evidence type="ECO:0000256" key="1">
    <source>
        <dbReference type="SAM" id="Coils"/>
    </source>
</evidence>
<comment type="caution">
    <text evidence="2">The sequence shown here is derived from an EMBL/GenBank/DDBJ whole genome shotgun (WGS) entry which is preliminary data.</text>
</comment>
<name>A0A3E0WT91_9BACI</name>
<dbReference type="SUPFAM" id="SSF161266">
    <property type="entry name" value="Gam-like"/>
    <property type="match status" value="1"/>
</dbReference>
<dbReference type="GO" id="GO:0003690">
    <property type="term" value="F:double-stranded DNA binding"/>
    <property type="evidence" value="ECO:0007669"/>
    <property type="project" value="InterPro"/>
</dbReference>
<keyword evidence="1" id="KW-0175">Coiled coil</keyword>
<organism evidence="2 3">
    <name type="scientific">Virgibacillus dokdonensis</name>
    <dbReference type="NCBI Taxonomy" id="302167"/>
    <lineage>
        <taxon>Bacteria</taxon>
        <taxon>Bacillati</taxon>
        <taxon>Bacillota</taxon>
        <taxon>Bacilli</taxon>
        <taxon>Bacillales</taxon>
        <taxon>Bacillaceae</taxon>
        <taxon>Virgibacillus</taxon>
    </lineage>
</organism>
<dbReference type="RefSeq" id="WP_116277554.1">
    <property type="nucleotide sequence ID" value="NZ_NFZX01000007.1"/>
</dbReference>
<proteinExistence type="predicted"/>
<dbReference type="InterPro" id="IPR009951">
    <property type="entry name" value="Host-nuc_inhib_Gam"/>
</dbReference>
<evidence type="ECO:0000313" key="3">
    <source>
        <dbReference type="Proteomes" id="UP000256488"/>
    </source>
</evidence>
<reference evidence="2 3" key="1">
    <citation type="submission" date="2017-05" db="EMBL/GenBank/DDBJ databases">
        <title>Virgibacillus sp. AK90 isolated from a saltern of Kakinada, India.</title>
        <authorList>
            <person name="Gupta V."/>
            <person name="Sidhu C."/>
            <person name="Korpole S."/>
            <person name="Pinnaka A.K."/>
        </authorList>
    </citation>
    <scope>NUCLEOTIDE SEQUENCE [LARGE SCALE GENOMIC DNA]</scope>
    <source>
        <strain evidence="2 3">AK90</strain>
    </source>
</reference>
<evidence type="ECO:0008006" key="4">
    <source>
        <dbReference type="Google" id="ProtNLM"/>
    </source>
</evidence>
<evidence type="ECO:0000313" key="2">
    <source>
        <dbReference type="EMBL" id="RFA36202.1"/>
    </source>
</evidence>
<dbReference type="GO" id="GO:0042262">
    <property type="term" value="P:DNA protection"/>
    <property type="evidence" value="ECO:0007669"/>
    <property type="project" value="InterPro"/>
</dbReference>
<dbReference type="Pfam" id="PF07352">
    <property type="entry name" value="Phage_Mu_Gam"/>
    <property type="match status" value="1"/>
</dbReference>
<sequence length="180" mass="21200">MNEYAEKFNEYQEQQEQQPFVIDDDGKADWALRKIKHAQDKKEELSNFVQAEMDKLEQYQAQEQKKLDDEIERMQGYLSTYAMQKRENDPKFKSQSLPHGRIKFVKQQPKYHYDDKVLLESLKKAERSDLIKIKEAPDKATLKKVFVPNDGKLIDPDTGEVVDGVTIEEREEAFKVEVDK</sequence>
<feature type="coiled-coil region" evidence="1">
    <location>
        <begin position="42"/>
        <end position="73"/>
    </location>
</feature>
<gene>
    <name evidence="2" type="ORF">CAI16_05260</name>
</gene>
<protein>
    <recommendedName>
        <fullName evidence="4">Bacteriophage Mu Gam like protein</fullName>
    </recommendedName>
</protein>
<dbReference type="AlphaFoldDB" id="A0A3E0WT91"/>